<name>A0A7S3D054_9EUKA</name>
<evidence type="ECO:0000313" key="2">
    <source>
        <dbReference type="EMBL" id="CAE0242465.1"/>
    </source>
</evidence>
<proteinExistence type="predicted"/>
<evidence type="ECO:0000256" key="1">
    <source>
        <dbReference type="SAM" id="MobiDB-lite"/>
    </source>
</evidence>
<dbReference type="EMBL" id="HBIB01007490">
    <property type="protein sequence ID" value="CAE0242465.1"/>
    <property type="molecule type" value="Transcribed_RNA"/>
</dbReference>
<protein>
    <submittedName>
        <fullName evidence="2">Uncharacterized protein</fullName>
    </submittedName>
</protein>
<feature type="region of interest" description="Disordered" evidence="1">
    <location>
        <begin position="1"/>
        <end position="40"/>
    </location>
</feature>
<organism evidence="2">
    <name type="scientific">Palpitomonas bilix</name>
    <dbReference type="NCBI Taxonomy" id="652834"/>
    <lineage>
        <taxon>Eukaryota</taxon>
        <taxon>Eukaryota incertae sedis</taxon>
    </lineage>
</organism>
<accession>A0A7S3D054</accession>
<gene>
    <name evidence="2" type="ORF">PBIL07802_LOCUS4630</name>
</gene>
<sequence>MKDETHLIGKTRRNARTKDQKSANLPKNPRREKRASWTRGAFRSEKRKLIFVNSKHRRCACLRMFRLRVSRLQVFKSRQCLLGSTSPSSTLPFLCTFPSCPSPVLHRKIAARDWTTGLLTNQYN</sequence>
<reference evidence="2" key="1">
    <citation type="submission" date="2021-01" db="EMBL/GenBank/DDBJ databases">
        <authorList>
            <person name="Corre E."/>
            <person name="Pelletier E."/>
            <person name="Niang G."/>
            <person name="Scheremetjew M."/>
            <person name="Finn R."/>
            <person name="Kale V."/>
            <person name="Holt S."/>
            <person name="Cochrane G."/>
            <person name="Meng A."/>
            <person name="Brown T."/>
            <person name="Cohen L."/>
        </authorList>
    </citation>
    <scope>NUCLEOTIDE SEQUENCE</scope>
    <source>
        <strain evidence="2">NIES-2562</strain>
    </source>
</reference>
<dbReference type="AlphaFoldDB" id="A0A7S3D054"/>